<comment type="caution">
    <text evidence="1">The sequence shown here is derived from an EMBL/GenBank/DDBJ whole genome shotgun (WGS) entry which is preliminary data.</text>
</comment>
<dbReference type="Proteomes" id="UP000220210">
    <property type="component" value="Unassembled WGS sequence"/>
</dbReference>
<evidence type="ECO:0000313" key="2">
    <source>
        <dbReference type="Proteomes" id="UP000220210"/>
    </source>
</evidence>
<dbReference type="AlphaFoldDB" id="A0A9X6ZHG7"/>
<dbReference type="EMBL" id="NTSO01000002">
    <property type="protein sequence ID" value="PFF51718.1"/>
    <property type="molecule type" value="Genomic_DNA"/>
</dbReference>
<name>A0A9X6ZHG7_BACCE</name>
<organism evidence="1 2">
    <name type="scientific">Bacillus cereus</name>
    <dbReference type="NCBI Taxonomy" id="1396"/>
    <lineage>
        <taxon>Bacteria</taxon>
        <taxon>Bacillati</taxon>
        <taxon>Bacillota</taxon>
        <taxon>Bacilli</taxon>
        <taxon>Bacillales</taxon>
        <taxon>Bacillaceae</taxon>
        <taxon>Bacillus</taxon>
        <taxon>Bacillus cereus group</taxon>
    </lineage>
</organism>
<protein>
    <submittedName>
        <fullName evidence="1">Uncharacterized protein</fullName>
    </submittedName>
</protein>
<evidence type="ECO:0000313" key="1">
    <source>
        <dbReference type="EMBL" id="PFF51718.1"/>
    </source>
</evidence>
<accession>A0A9X6ZHG7</accession>
<proteinExistence type="predicted"/>
<gene>
    <name evidence="1" type="ORF">CN357_03200</name>
</gene>
<reference evidence="1 2" key="1">
    <citation type="submission" date="2017-09" db="EMBL/GenBank/DDBJ databases">
        <title>Large-scale bioinformatics analysis of Bacillus genomes uncovers conserved roles of natural products in bacterial physiology.</title>
        <authorList>
            <consortium name="Agbiome Team Llc"/>
            <person name="Bleich R.M."/>
            <person name="Kirk G.J."/>
            <person name="Santa Maria K.C."/>
            <person name="Allen S.E."/>
            <person name="Farag S."/>
            <person name="Shank E.A."/>
            <person name="Bowers A."/>
        </authorList>
    </citation>
    <scope>NUCLEOTIDE SEQUENCE [LARGE SCALE GENOMIC DNA]</scope>
    <source>
        <strain evidence="1 2">AFS020204</strain>
    </source>
</reference>
<dbReference type="RefSeq" id="WP_098434065.1">
    <property type="nucleotide sequence ID" value="NZ_NTSO01000002.1"/>
</dbReference>
<sequence length="59" mass="6978">MDAIIQEKSLNMIEFIEYQAEIQRKYIQKEISAEDAMGLTGKMFIRLQLNLEEINSRKN</sequence>